<protein>
    <submittedName>
        <fullName evidence="1">Uncharacterized protein</fullName>
    </submittedName>
</protein>
<evidence type="ECO:0000313" key="1">
    <source>
        <dbReference type="EMBL" id="EFT82594.1"/>
    </source>
</evidence>
<dbReference type="RefSeq" id="WP_006289757.1">
    <property type="nucleotide sequence ID" value="NZ_AP012333.1"/>
</dbReference>
<proteinExistence type="predicted"/>
<dbReference type="AlphaFoldDB" id="E6K2P0"/>
<dbReference type="PATRIC" id="fig|864564.6.peg.429"/>
<reference evidence="1 2" key="1">
    <citation type="submission" date="2010-12" db="EMBL/GenBank/DDBJ databases">
        <authorList>
            <person name="Muzny D."/>
            <person name="Qin X."/>
            <person name="Buhay C."/>
            <person name="Dugan-Rocha S."/>
            <person name="Ding Y."/>
            <person name="Chen G."/>
            <person name="Hawes A."/>
            <person name="Holder M."/>
            <person name="Jhangiani S."/>
            <person name="Johnson A."/>
            <person name="Khan Z."/>
            <person name="Li Z."/>
            <person name="Liu W."/>
            <person name="Liu X."/>
            <person name="Perez L."/>
            <person name="Shen H."/>
            <person name="Wang Q."/>
            <person name="Watt J."/>
            <person name="Xi L."/>
            <person name="Xin Y."/>
            <person name="Zhou J."/>
            <person name="Deng J."/>
            <person name="Jiang H."/>
            <person name="Liu Y."/>
            <person name="Qu J."/>
            <person name="Song X.-Z."/>
            <person name="Zhang L."/>
            <person name="Villasana D."/>
            <person name="Johnson A."/>
            <person name="Liu J."/>
            <person name="Liyanage D."/>
            <person name="Lorensuhewa L."/>
            <person name="Robinson T."/>
            <person name="Song A."/>
            <person name="Song B.-B."/>
            <person name="Dinh H."/>
            <person name="Thornton R."/>
            <person name="Coyle M."/>
            <person name="Francisco L."/>
            <person name="Jackson L."/>
            <person name="Javaid M."/>
            <person name="Korchina V."/>
            <person name="Kovar C."/>
            <person name="Mata R."/>
            <person name="Mathew T."/>
            <person name="Ngo R."/>
            <person name="Nguyen L."/>
            <person name="Nguyen N."/>
            <person name="Okwuonu G."/>
            <person name="Ongeri F."/>
            <person name="Pham C."/>
            <person name="Simmons D."/>
            <person name="Wilczek-Boney K."/>
            <person name="Hale W."/>
            <person name="Jakkamsetti A."/>
            <person name="Pham P."/>
            <person name="Ruth R."/>
            <person name="San Lucas F."/>
            <person name="Warren J."/>
            <person name="Zhang J."/>
            <person name="Zhao Z."/>
            <person name="Zhou C."/>
            <person name="Zhu D."/>
            <person name="Lee S."/>
            <person name="Bess C."/>
            <person name="Blankenburg K."/>
            <person name="Forbes L."/>
            <person name="Fu Q."/>
            <person name="Gubbala S."/>
            <person name="Hirani K."/>
            <person name="Jayaseelan J.C."/>
            <person name="Lara F."/>
            <person name="Munidasa M."/>
            <person name="Palculict T."/>
            <person name="Patil S."/>
            <person name="Pu L.-L."/>
            <person name="Saada N."/>
            <person name="Tang L."/>
            <person name="Weissenberger G."/>
            <person name="Zhu Y."/>
            <person name="Hemphill L."/>
            <person name="Shang Y."/>
            <person name="Youmans B."/>
            <person name="Ayvaz T."/>
            <person name="Ross M."/>
            <person name="Santibanez J."/>
            <person name="Aqrawi P."/>
            <person name="Gross S."/>
            <person name="Joshi V."/>
            <person name="Fowler G."/>
            <person name="Nazareth L."/>
            <person name="Reid J."/>
            <person name="Worley K."/>
            <person name="Petrosino J."/>
            <person name="Highlander S."/>
            <person name="Gibbs R."/>
        </authorList>
    </citation>
    <scope>NUCLEOTIDE SEQUENCE [LARGE SCALE GENOMIC DNA]</scope>
    <source>
        <strain evidence="1 2">DSM 10105</strain>
    </source>
</reference>
<sequence length="95" mass="10937">MRVWAKVIKTDITTFSSINIAHAVFGFRQMGAEIVEYENLDQIYGQATKDDLVLDYVFQSQEIFHKFGVTPDLPDYSPVLKPYLGRKNLEGYICQ</sequence>
<organism evidence="1 2">
    <name type="scientific">Parascardovia denticolens DSM 10105 = JCM 12538</name>
    <dbReference type="NCBI Taxonomy" id="864564"/>
    <lineage>
        <taxon>Bacteria</taxon>
        <taxon>Bacillati</taxon>
        <taxon>Actinomycetota</taxon>
        <taxon>Actinomycetes</taxon>
        <taxon>Bifidobacteriales</taxon>
        <taxon>Bifidobacteriaceae</taxon>
        <taxon>Parascardovia</taxon>
    </lineage>
</organism>
<accession>E6K2P0</accession>
<evidence type="ECO:0000313" key="2">
    <source>
        <dbReference type="Proteomes" id="UP000004946"/>
    </source>
</evidence>
<dbReference type="Proteomes" id="UP000004946">
    <property type="component" value="Chromosome"/>
</dbReference>
<dbReference type="KEGG" id="pdo:PSDT_0390"/>
<gene>
    <name evidence="1" type="ORF">HMPREF0620_1279</name>
</gene>
<comment type="caution">
    <text evidence="1">The sequence shown here is derived from an EMBL/GenBank/DDBJ whole genome shotgun (WGS) entry which is preliminary data.</text>
</comment>
<dbReference type="EMBL" id="AEON01000002">
    <property type="protein sequence ID" value="EFT82594.1"/>
    <property type="molecule type" value="Genomic_DNA"/>
</dbReference>
<name>E6K2P0_PARDN</name>
<dbReference type="HOGENOM" id="CLU_2370264_0_0_11"/>
<keyword evidence="2" id="KW-1185">Reference proteome</keyword>